<dbReference type="CDD" id="cd02165">
    <property type="entry name" value="NMNAT"/>
    <property type="match status" value="1"/>
</dbReference>
<keyword evidence="8" id="KW-0547">Nucleotide-binding</keyword>
<evidence type="ECO:0000256" key="4">
    <source>
        <dbReference type="ARBA" id="ARBA00012389"/>
    </source>
</evidence>
<evidence type="ECO:0000256" key="12">
    <source>
        <dbReference type="ARBA" id="ARBA00033140"/>
    </source>
</evidence>
<evidence type="ECO:0000256" key="8">
    <source>
        <dbReference type="ARBA" id="ARBA00022741"/>
    </source>
</evidence>
<evidence type="ECO:0000313" key="16">
    <source>
        <dbReference type="EMBL" id="CAI26791.1"/>
    </source>
</evidence>
<evidence type="ECO:0000256" key="11">
    <source>
        <dbReference type="ARBA" id="ARBA00031253"/>
    </source>
</evidence>
<dbReference type="KEGG" id="erw:ERWE_CDS_02970"/>
<dbReference type="SUPFAM" id="SSF52374">
    <property type="entry name" value="Nucleotidylyl transferase"/>
    <property type="match status" value="1"/>
</dbReference>
<sequence>MFLRKFIMLRKLTIGLLGGSFNPPHYGHIYVTRESIKRLGLDMVWWLVVSHNPLKLSGGYDVHERIILSTKLTSDDRKIGIVEVQDCYSYNIVVKLQTKFKHINFVWLMGSDNLFSFHLWYRWQDFCKLLPIVVFERTGYVYRSFGTPFVNYMRNVYFVDIKSLMYSKYGWSFIRLRTCDMSSSKIRGYTLNKI</sequence>
<evidence type="ECO:0000313" key="17">
    <source>
        <dbReference type="Proteomes" id="UP000001021"/>
    </source>
</evidence>
<protein>
    <recommendedName>
        <fullName evidence="4">nicotinate-nucleotide adenylyltransferase</fullName>
        <ecNumber evidence="4">2.7.7.18</ecNumber>
    </recommendedName>
    <alternativeName>
        <fullName evidence="13">Deamido-NAD(+) diphosphorylase</fullName>
    </alternativeName>
    <alternativeName>
        <fullName evidence="12">Deamido-NAD(+) pyrophosphorylase</fullName>
    </alternativeName>
    <alternativeName>
        <fullName evidence="11">Nicotinate mononucleotide adenylyltransferase</fullName>
    </alternativeName>
</protein>
<evidence type="ECO:0000259" key="15">
    <source>
        <dbReference type="Pfam" id="PF01467"/>
    </source>
</evidence>
<dbReference type="EMBL" id="CR925678">
    <property type="protein sequence ID" value="CAI26791.1"/>
    <property type="molecule type" value="Genomic_DNA"/>
</dbReference>
<keyword evidence="7 16" id="KW-0548">Nucleotidyltransferase</keyword>
<gene>
    <name evidence="16" type="primary">nadD</name>
    <name evidence="16" type="ordered locus">ERWE_CDS_02970</name>
</gene>
<comment type="catalytic activity">
    <reaction evidence="14">
        <text>nicotinate beta-D-ribonucleotide + ATP + H(+) = deamido-NAD(+) + diphosphate</text>
        <dbReference type="Rhea" id="RHEA:22860"/>
        <dbReference type="ChEBI" id="CHEBI:15378"/>
        <dbReference type="ChEBI" id="CHEBI:30616"/>
        <dbReference type="ChEBI" id="CHEBI:33019"/>
        <dbReference type="ChEBI" id="CHEBI:57502"/>
        <dbReference type="ChEBI" id="CHEBI:58437"/>
        <dbReference type="EC" id="2.7.7.18"/>
    </reaction>
</comment>
<comment type="pathway">
    <text evidence="2">Cofactor biosynthesis; NAD(+) biosynthesis; deamido-NAD(+) from nicotinate D-ribonucleotide: step 1/1.</text>
</comment>
<dbReference type="GO" id="GO:0009435">
    <property type="term" value="P:NAD+ biosynthetic process"/>
    <property type="evidence" value="ECO:0007669"/>
    <property type="project" value="UniProtKB-UniPathway"/>
</dbReference>
<dbReference type="GO" id="GO:0005524">
    <property type="term" value="F:ATP binding"/>
    <property type="evidence" value="ECO:0007669"/>
    <property type="project" value="UniProtKB-KW"/>
</dbReference>
<dbReference type="InterPro" id="IPR005248">
    <property type="entry name" value="NadD/NMNAT"/>
</dbReference>
<evidence type="ECO:0000256" key="6">
    <source>
        <dbReference type="ARBA" id="ARBA00022679"/>
    </source>
</evidence>
<keyword evidence="10" id="KW-0520">NAD</keyword>
<dbReference type="GO" id="GO:0004515">
    <property type="term" value="F:nicotinate-nucleotide adenylyltransferase activity"/>
    <property type="evidence" value="ECO:0007669"/>
    <property type="project" value="UniProtKB-EC"/>
</dbReference>
<reference evidence="16 17" key="1">
    <citation type="journal article" date="2006" name="J. Bacteriol.">
        <title>Comparative genomic analysis of three strains of Ehrlichia ruminantium reveals an active process of genome size plasticity.</title>
        <authorList>
            <person name="Frutos R."/>
            <person name="Viari A."/>
            <person name="Ferraz C."/>
            <person name="Morgat A."/>
            <person name="Eychenie S."/>
            <person name="Kandassami Y."/>
            <person name="Chantal I."/>
            <person name="Bensaid A."/>
            <person name="Coissac E."/>
            <person name="Vachiery N."/>
            <person name="Demaille J."/>
            <person name="Martinez D."/>
        </authorList>
    </citation>
    <scope>NUCLEOTIDE SEQUENCE [LARGE SCALE GENOMIC DNA]</scope>
    <source>
        <strain evidence="16 17">Welgevonden</strain>
    </source>
</reference>
<keyword evidence="6" id="KW-0808">Transferase</keyword>
<dbReference type="KEGG" id="eru:Erum2910"/>
<comment type="function">
    <text evidence="1">Catalyzes the reversible adenylation of nicotinate mononucleotide (NaMN) to nicotinic acid adenine dinucleotide (NaAD).</text>
</comment>
<evidence type="ECO:0000256" key="13">
    <source>
        <dbReference type="ARBA" id="ARBA00033353"/>
    </source>
</evidence>
<evidence type="ECO:0000256" key="14">
    <source>
        <dbReference type="ARBA" id="ARBA00048721"/>
    </source>
</evidence>
<organism evidence="16 17">
    <name type="scientific">Ehrlichia ruminantium (strain Welgevonden)</name>
    <dbReference type="NCBI Taxonomy" id="254945"/>
    <lineage>
        <taxon>Bacteria</taxon>
        <taxon>Pseudomonadati</taxon>
        <taxon>Pseudomonadota</taxon>
        <taxon>Alphaproteobacteria</taxon>
        <taxon>Rickettsiales</taxon>
        <taxon>Anaplasmataceae</taxon>
        <taxon>Ehrlichia</taxon>
    </lineage>
</organism>
<dbReference type="eggNOG" id="COG1057">
    <property type="taxonomic scope" value="Bacteria"/>
</dbReference>
<dbReference type="Gene3D" id="3.40.50.620">
    <property type="entry name" value="HUPs"/>
    <property type="match status" value="1"/>
</dbReference>
<keyword evidence="9" id="KW-0067">ATP-binding</keyword>
<feature type="domain" description="Cytidyltransferase-like" evidence="15">
    <location>
        <begin position="16"/>
        <end position="187"/>
    </location>
</feature>
<dbReference type="HOGENOM" id="CLU_069765_2_0_5"/>
<evidence type="ECO:0000256" key="1">
    <source>
        <dbReference type="ARBA" id="ARBA00002324"/>
    </source>
</evidence>
<accession>A0A0H3M0W9</accession>
<dbReference type="Pfam" id="PF01467">
    <property type="entry name" value="CTP_transf_like"/>
    <property type="match status" value="1"/>
</dbReference>
<evidence type="ECO:0000256" key="7">
    <source>
        <dbReference type="ARBA" id="ARBA00022695"/>
    </source>
</evidence>
<keyword evidence="5" id="KW-0662">Pyridine nucleotide biosynthesis</keyword>
<proteinExistence type="inferred from homology"/>
<dbReference type="Proteomes" id="UP000001021">
    <property type="component" value="Chromosome"/>
</dbReference>
<dbReference type="InterPro" id="IPR004821">
    <property type="entry name" value="Cyt_trans-like"/>
</dbReference>
<dbReference type="PANTHER" id="PTHR39321">
    <property type="entry name" value="NICOTINATE-NUCLEOTIDE ADENYLYLTRANSFERASE-RELATED"/>
    <property type="match status" value="1"/>
</dbReference>
<evidence type="ECO:0000256" key="9">
    <source>
        <dbReference type="ARBA" id="ARBA00022840"/>
    </source>
</evidence>
<dbReference type="AlphaFoldDB" id="A0A0H3M0W9"/>
<evidence type="ECO:0000256" key="2">
    <source>
        <dbReference type="ARBA" id="ARBA00005019"/>
    </source>
</evidence>
<dbReference type="PANTHER" id="PTHR39321:SF3">
    <property type="entry name" value="PHOSPHOPANTETHEINE ADENYLYLTRANSFERASE"/>
    <property type="match status" value="1"/>
</dbReference>
<evidence type="ECO:0000256" key="5">
    <source>
        <dbReference type="ARBA" id="ARBA00022642"/>
    </source>
</evidence>
<evidence type="ECO:0000256" key="10">
    <source>
        <dbReference type="ARBA" id="ARBA00023027"/>
    </source>
</evidence>
<dbReference type="InterPro" id="IPR014729">
    <property type="entry name" value="Rossmann-like_a/b/a_fold"/>
</dbReference>
<name>A0A0H3M0W9_EHRRW</name>
<evidence type="ECO:0000256" key="3">
    <source>
        <dbReference type="ARBA" id="ARBA00009014"/>
    </source>
</evidence>
<dbReference type="EC" id="2.7.7.18" evidence="4"/>
<dbReference type="UniPathway" id="UPA00253">
    <property type="reaction ID" value="UER00332"/>
</dbReference>
<keyword evidence="17" id="KW-1185">Reference proteome</keyword>
<comment type="similarity">
    <text evidence="3">Belongs to the NadD family.</text>
</comment>